<feature type="domain" description="STAS" evidence="1">
    <location>
        <begin position="16"/>
        <end position="116"/>
    </location>
</feature>
<dbReference type="KEGG" id="sxn:IAG42_06740"/>
<sequence>MVPPRPADSAHWEDGGVLVVDVAGEFDADRAERLCEPLLRMTRIGRRHFVVDLAAVDAVRSDGALRFAEAALRLGAAGAVLAVVAGTAVRRALLAAGAGRVSGGLHATRADALAACRSRAAGGRGRPTPDSIG</sequence>
<dbReference type="AlphaFoldDB" id="A0A7H1B3Q4"/>
<evidence type="ECO:0000313" key="3">
    <source>
        <dbReference type="Proteomes" id="UP000516428"/>
    </source>
</evidence>
<dbReference type="InterPro" id="IPR036513">
    <property type="entry name" value="STAS_dom_sf"/>
</dbReference>
<protein>
    <recommendedName>
        <fullName evidence="1">STAS domain-containing protein</fullName>
    </recommendedName>
</protein>
<evidence type="ECO:0000259" key="1">
    <source>
        <dbReference type="PROSITE" id="PS50801"/>
    </source>
</evidence>
<keyword evidence="3" id="KW-1185">Reference proteome</keyword>
<accession>A0A7H1B3Q4</accession>
<dbReference type="InterPro" id="IPR002645">
    <property type="entry name" value="STAS_dom"/>
</dbReference>
<dbReference type="RefSeq" id="WP_188336113.1">
    <property type="nucleotide sequence ID" value="NZ_CP061281.1"/>
</dbReference>
<gene>
    <name evidence="2" type="ORF">IAG42_06740</name>
</gene>
<dbReference type="Pfam" id="PF01740">
    <property type="entry name" value="STAS"/>
    <property type="match status" value="1"/>
</dbReference>
<dbReference type="SUPFAM" id="SSF52091">
    <property type="entry name" value="SpoIIaa-like"/>
    <property type="match status" value="1"/>
</dbReference>
<dbReference type="Gene3D" id="3.30.750.24">
    <property type="entry name" value="STAS domain"/>
    <property type="match status" value="1"/>
</dbReference>
<dbReference type="Proteomes" id="UP000516428">
    <property type="component" value="Chromosome"/>
</dbReference>
<evidence type="ECO:0000313" key="2">
    <source>
        <dbReference type="EMBL" id="QNS03359.1"/>
    </source>
</evidence>
<proteinExistence type="predicted"/>
<reference evidence="2 3" key="1">
    <citation type="submission" date="2020-09" db="EMBL/GenBank/DDBJ databases">
        <title>A novel species.</title>
        <authorList>
            <person name="Gao J."/>
        </authorList>
    </citation>
    <scope>NUCLEOTIDE SEQUENCE [LARGE SCALE GENOMIC DNA]</scope>
    <source>
        <strain evidence="2 3">CRXT-Y-14</strain>
    </source>
</reference>
<organism evidence="2 3">
    <name type="scientific">Streptomyces xanthii</name>
    <dbReference type="NCBI Taxonomy" id="2768069"/>
    <lineage>
        <taxon>Bacteria</taxon>
        <taxon>Bacillati</taxon>
        <taxon>Actinomycetota</taxon>
        <taxon>Actinomycetes</taxon>
        <taxon>Kitasatosporales</taxon>
        <taxon>Streptomycetaceae</taxon>
        <taxon>Streptomyces</taxon>
    </lineage>
</organism>
<name>A0A7H1B3Q4_9ACTN</name>
<dbReference type="PROSITE" id="PS50801">
    <property type="entry name" value="STAS"/>
    <property type="match status" value="1"/>
</dbReference>
<dbReference type="EMBL" id="CP061281">
    <property type="protein sequence ID" value="QNS03359.1"/>
    <property type="molecule type" value="Genomic_DNA"/>
</dbReference>